<organism evidence="19 20">
    <name type="scientific">Vibrio vulnificus</name>
    <dbReference type="NCBI Taxonomy" id="672"/>
    <lineage>
        <taxon>Bacteria</taxon>
        <taxon>Pseudomonadati</taxon>
        <taxon>Pseudomonadota</taxon>
        <taxon>Gammaproteobacteria</taxon>
        <taxon>Vibrionales</taxon>
        <taxon>Vibrionaceae</taxon>
        <taxon>Vibrio</taxon>
    </lineage>
</organism>
<dbReference type="EMBL" id="PDGH01000005">
    <property type="protein sequence ID" value="POB50221.1"/>
    <property type="molecule type" value="Genomic_DNA"/>
</dbReference>
<keyword evidence="14 16" id="KW-0472">Membrane</keyword>
<dbReference type="GO" id="GO:0005886">
    <property type="term" value="C:plasma membrane"/>
    <property type="evidence" value="ECO:0007669"/>
    <property type="project" value="UniProtKB-SubCell"/>
</dbReference>
<dbReference type="InterPro" id="IPR036097">
    <property type="entry name" value="HisK_dim/P_sf"/>
</dbReference>
<keyword evidence="4" id="KW-1003">Cell membrane</keyword>
<keyword evidence="11" id="KW-0067">ATP-binding</keyword>
<keyword evidence="9" id="KW-0547">Nucleotide-binding</keyword>
<sequence>MRRYNTIGVKLVAAFTGSTLLLTLVCVIAWMTWNQLDLRVSGLLEENVPRYNASYLLESKSSEVRRKISQIERVTSKVQLDNHLLSLGKQLSDTKQIVERVQRADEATHDSLSVLAESYTSLASSIDLYGYLVSKRIDAQRKIDLLKEQLDWIHQDIRTELMPLRQEIDWQMSRNQKQAKTDTLLKQLNVIQQVLDLESTIYELALDVVSATQLGHVNNGMKVIQYRTEELHRLSQPIFEWPSSIAYQQLVGELTTLLQIEGFLHQQLLDYVSIRERIEVQQRDIDRQIGTIHNQIGGIVASADHAFYEVKQDTTEMVNVGNRVLLICFAVSILTSLILAYYFIYQRIVARLANLSNSIDAIINDDLHHPIRVDGNDEIGRLSAKLIEYGDKVKEMQRTNALSLINNTSASLMTVSLGGWVESANVSARRLLDLDDAITELPIWSAFPEHWFEALRAQFDTDSALMRECRSELTMSLADDPYGRFLHCEFSLFTHGHCEKVIITITDVTEQIQANRILEQRVAEKTRDVTERNRQLKLEIQERQKAESHLKKTQSELIQAAKMAVVGQAMTSLAHELNQPLNAMSTYLYSANLFNQKADSEQVATSLAHIESLKERMSKIINGLRHFAKKSDGEPTSASIELHDVAEHSMLLVNTRAKRQQIQICNQLDKTLMVQGSLVSYEQVLINLMVNSCDALSEANGAERVIELCHLYSTQTHHAIAVCDNGKGFAPDIVDRLFTPFTTTKEIGLGLGMNICKSIIEKYNGNIYLASNAKGGAMVVLEMPHDD</sequence>
<protein>
    <recommendedName>
        <fullName evidence="15">C4-dicarboxylate transport sensor protein DctB</fullName>
        <ecNumber evidence="3">2.7.13.3</ecNumber>
    </recommendedName>
</protein>
<feature type="domain" description="HAMP" evidence="18">
    <location>
        <begin position="346"/>
        <end position="398"/>
    </location>
</feature>
<dbReference type="PANTHER" id="PTHR43065">
    <property type="entry name" value="SENSOR HISTIDINE KINASE"/>
    <property type="match status" value="1"/>
</dbReference>
<dbReference type="InterPro" id="IPR004358">
    <property type="entry name" value="Sig_transdc_His_kin-like_C"/>
</dbReference>
<dbReference type="InterPro" id="IPR036890">
    <property type="entry name" value="HATPase_C_sf"/>
</dbReference>
<reference evidence="19 20" key="1">
    <citation type="journal article" date="2018" name="Front. Microbiol.">
        <title>Phylogeny of Vibrio vulnificus from the Analysis of the Core-Genome: Implications for Intra-Species Taxonomy.</title>
        <authorList>
            <person name="Roig F.J."/>
            <person name="Gonzalez-Candelas F."/>
            <person name="Sanjuan E."/>
            <person name="Fouz B."/>
            <person name="Feil E.J."/>
            <person name="Llorens C."/>
            <person name="Baker-Austin C."/>
            <person name="Oliver J.D."/>
            <person name="Danin-Poleg Y."/>
            <person name="Gibas C.J."/>
            <person name="Kashi Y."/>
            <person name="Gulig P.A."/>
            <person name="Morrison S.S."/>
            <person name="Amaro C."/>
        </authorList>
    </citation>
    <scope>NUCLEOTIDE SEQUENCE [LARGE SCALE GENOMIC DNA]</scope>
    <source>
        <strain evidence="19 20">CECT4608</strain>
    </source>
</reference>
<feature type="domain" description="Histidine kinase" evidence="17">
    <location>
        <begin position="572"/>
        <end position="787"/>
    </location>
</feature>
<comment type="caution">
    <text evidence="19">The sequence shown here is derived from an EMBL/GenBank/DDBJ whole genome shotgun (WGS) entry which is preliminary data.</text>
</comment>
<dbReference type="Gene3D" id="3.30.450.20">
    <property type="entry name" value="PAS domain"/>
    <property type="match status" value="1"/>
</dbReference>
<evidence type="ECO:0000256" key="6">
    <source>
        <dbReference type="ARBA" id="ARBA00022553"/>
    </source>
</evidence>
<keyword evidence="13" id="KW-0902">Two-component regulatory system</keyword>
<keyword evidence="6" id="KW-0597">Phosphoprotein</keyword>
<dbReference type="SUPFAM" id="SSF55874">
    <property type="entry name" value="ATPase domain of HSP90 chaperone/DNA topoisomerase II/histidine kinase"/>
    <property type="match status" value="1"/>
</dbReference>
<gene>
    <name evidence="19" type="ORF">CRN52_00415</name>
</gene>
<evidence type="ECO:0000256" key="1">
    <source>
        <dbReference type="ARBA" id="ARBA00000085"/>
    </source>
</evidence>
<dbReference type="SMART" id="SM00304">
    <property type="entry name" value="HAMP"/>
    <property type="match status" value="1"/>
</dbReference>
<dbReference type="RefSeq" id="WP_103199562.1">
    <property type="nucleotide sequence ID" value="NZ_PDGH01000005.1"/>
</dbReference>
<dbReference type="Pfam" id="PF02518">
    <property type="entry name" value="HATPase_c"/>
    <property type="match status" value="1"/>
</dbReference>
<evidence type="ECO:0000256" key="7">
    <source>
        <dbReference type="ARBA" id="ARBA00022679"/>
    </source>
</evidence>
<dbReference type="InterPro" id="IPR003661">
    <property type="entry name" value="HisK_dim/P_dom"/>
</dbReference>
<comment type="subcellular location">
    <subcellularLocation>
        <location evidence="2">Cell inner membrane</location>
        <topology evidence="2">Multi-pass membrane protein</topology>
    </subcellularLocation>
</comment>
<dbReference type="PIRSF" id="PIRSF037119">
    <property type="entry name" value="STHK_PgtB"/>
    <property type="match status" value="1"/>
</dbReference>
<evidence type="ECO:0000256" key="13">
    <source>
        <dbReference type="ARBA" id="ARBA00023012"/>
    </source>
</evidence>
<dbReference type="Proteomes" id="UP000237466">
    <property type="component" value="Unassembled WGS sequence"/>
</dbReference>
<evidence type="ECO:0000313" key="20">
    <source>
        <dbReference type="Proteomes" id="UP000237466"/>
    </source>
</evidence>
<dbReference type="FunFam" id="1.10.287.130:FF:000049">
    <property type="entry name" value="C4-dicarboxylate transport sensor protein DctB"/>
    <property type="match status" value="1"/>
</dbReference>
<dbReference type="PRINTS" id="PR00344">
    <property type="entry name" value="BCTRLSENSOR"/>
</dbReference>
<evidence type="ECO:0000256" key="4">
    <source>
        <dbReference type="ARBA" id="ARBA00022475"/>
    </source>
</evidence>
<evidence type="ECO:0000256" key="2">
    <source>
        <dbReference type="ARBA" id="ARBA00004429"/>
    </source>
</evidence>
<evidence type="ECO:0000256" key="9">
    <source>
        <dbReference type="ARBA" id="ARBA00022741"/>
    </source>
</evidence>
<dbReference type="Pfam" id="PF00672">
    <property type="entry name" value="HAMP"/>
    <property type="match status" value="1"/>
</dbReference>
<dbReference type="GO" id="GO:0000155">
    <property type="term" value="F:phosphorelay sensor kinase activity"/>
    <property type="evidence" value="ECO:0007669"/>
    <property type="project" value="InterPro"/>
</dbReference>
<dbReference type="Pfam" id="PF00512">
    <property type="entry name" value="HisKA"/>
    <property type="match status" value="1"/>
</dbReference>
<dbReference type="SUPFAM" id="SSF47384">
    <property type="entry name" value="Homodimeric domain of signal transducing histidine kinase"/>
    <property type="match status" value="1"/>
</dbReference>
<dbReference type="InterPro" id="IPR003594">
    <property type="entry name" value="HATPase_dom"/>
</dbReference>
<feature type="transmembrane region" description="Helical" evidence="16">
    <location>
        <begin position="324"/>
        <end position="344"/>
    </location>
</feature>
<evidence type="ECO:0000256" key="14">
    <source>
        <dbReference type="ARBA" id="ARBA00023136"/>
    </source>
</evidence>
<dbReference type="Gene3D" id="6.10.340.10">
    <property type="match status" value="1"/>
</dbReference>
<accession>A0A2S3R928</accession>
<name>A0A2S3R928_VIBVL</name>
<feature type="transmembrane region" description="Helical" evidence="16">
    <location>
        <begin position="12"/>
        <end position="33"/>
    </location>
</feature>
<keyword evidence="7" id="KW-0808">Transferase</keyword>
<evidence type="ECO:0000313" key="19">
    <source>
        <dbReference type="EMBL" id="POB50221.1"/>
    </source>
</evidence>
<keyword evidence="10 19" id="KW-0418">Kinase</keyword>
<comment type="catalytic activity">
    <reaction evidence="1">
        <text>ATP + protein L-histidine = ADP + protein N-phospho-L-histidine.</text>
        <dbReference type="EC" id="2.7.13.3"/>
    </reaction>
</comment>
<keyword evidence="5" id="KW-0997">Cell inner membrane</keyword>
<dbReference type="Gene3D" id="1.10.287.130">
    <property type="match status" value="1"/>
</dbReference>
<dbReference type="SMART" id="SM00388">
    <property type="entry name" value="HisKA"/>
    <property type="match status" value="1"/>
</dbReference>
<dbReference type="AlphaFoldDB" id="A0A2S3R928"/>
<dbReference type="PROSITE" id="PS50885">
    <property type="entry name" value="HAMP"/>
    <property type="match status" value="1"/>
</dbReference>
<evidence type="ECO:0000256" key="12">
    <source>
        <dbReference type="ARBA" id="ARBA00022989"/>
    </source>
</evidence>
<evidence type="ECO:0000256" key="15">
    <source>
        <dbReference type="ARBA" id="ARBA00073143"/>
    </source>
</evidence>
<evidence type="ECO:0000256" key="10">
    <source>
        <dbReference type="ARBA" id="ARBA00022777"/>
    </source>
</evidence>
<dbReference type="GO" id="GO:0005524">
    <property type="term" value="F:ATP binding"/>
    <property type="evidence" value="ECO:0007669"/>
    <property type="project" value="UniProtKB-KW"/>
</dbReference>
<dbReference type="InterPro" id="IPR003660">
    <property type="entry name" value="HAMP_dom"/>
</dbReference>
<dbReference type="InterPro" id="IPR005467">
    <property type="entry name" value="His_kinase_dom"/>
</dbReference>
<keyword evidence="8 16" id="KW-0812">Transmembrane</keyword>
<evidence type="ECO:0000256" key="11">
    <source>
        <dbReference type="ARBA" id="ARBA00022840"/>
    </source>
</evidence>
<evidence type="ECO:0000256" key="5">
    <source>
        <dbReference type="ARBA" id="ARBA00022519"/>
    </source>
</evidence>
<evidence type="ECO:0000259" key="17">
    <source>
        <dbReference type="PROSITE" id="PS50109"/>
    </source>
</evidence>
<dbReference type="InterPro" id="IPR017116">
    <property type="entry name" value="Sig_transdc_His_kinase_PgtB"/>
</dbReference>
<evidence type="ECO:0000256" key="3">
    <source>
        <dbReference type="ARBA" id="ARBA00012438"/>
    </source>
</evidence>
<dbReference type="PROSITE" id="PS50109">
    <property type="entry name" value="HIS_KIN"/>
    <property type="match status" value="1"/>
</dbReference>
<evidence type="ECO:0000256" key="16">
    <source>
        <dbReference type="SAM" id="Phobius"/>
    </source>
</evidence>
<evidence type="ECO:0000259" key="18">
    <source>
        <dbReference type="PROSITE" id="PS50885"/>
    </source>
</evidence>
<dbReference type="PANTHER" id="PTHR43065:SF10">
    <property type="entry name" value="PEROXIDE STRESS-ACTIVATED HISTIDINE KINASE MAK3"/>
    <property type="match status" value="1"/>
</dbReference>
<dbReference type="SMART" id="SM00387">
    <property type="entry name" value="HATPase_c"/>
    <property type="match status" value="1"/>
</dbReference>
<evidence type="ECO:0000256" key="8">
    <source>
        <dbReference type="ARBA" id="ARBA00022692"/>
    </source>
</evidence>
<dbReference type="EC" id="2.7.13.3" evidence="3"/>
<dbReference type="Gene3D" id="3.30.565.10">
    <property type="entry name" value="Histidine kinase-like ATPase, C-terminal domain"/>
    <property type="match status" value="1"/>
</dbReference>
<dbReference type="CDD" id="cd00082">
    <property type="entry name" value="HisKA"/>
    <property type="match status" value="1"/>
</dbReference>
<keyword evidence="12 16" id="KW-1133">Transmembrane helix</keyword>
<proteinExistence type="predicted"/>